<accession>A0A4Y5FEY3</accession>
<evidence type="ECO:0000313" key="3">
    <source>
        <dbReference type="Proteomes" id="UP000309991"/>
    </source>
</evidence>
<name>A0A4Y5FEY3_9CAUD</name>
<gene>
    <name evidence="2" type="ORF">UCC3521_0078</name>
</gene>
<protein>
    <submittedName>
        <fullName evidence="2">Tail protein</fullName>
    </submittedName>
</protein>
<keyword evidence="3" id="KW-1185">Reference proteome</keyword>
<organism evidence="2 3">
    <name type="scientific">Lactobacillus phage 3-521</name>
    <dbReference type="NCBI Taxonomy" id="2510943"/>
    <lineage>
        <taxon>Viruses</taxon>
        <taxon>Duplodnaviria</taxon>
        <taxon>Heunggongvirae</taxon>
        <taxon>Uroviricota</taxon>
        <taxon>Caudoviricetes</taxon>
        <taxon>Herelleviridae</taxon>
        <taxon>Watanabevirus</taxon>
        <taxon>Watanabevirus wv3521</taxon>
    </lineage>
</organism>
<feature type="domain" description="DUF4815" evidence="1">
    <location>
        <begin position="10"/>
        <end position="69"/>
    </location>
</feature>
<proteinExistence type="predicted"/>
<evidence type="ECO:0000313" key="2">
    <source>
        <dbReference type="EMBL" id="QBJ03616.1"/>
    </source>
</evidence>
<reference evidence="2 3" key="1">
    <citation type="submission" date="2019-02" db="EMBL/GenBank/DDBJ databases">
        <title>Isolation of virulent Lactobacillus brevis phages.</title>
        <authorList>
            <person name="Feyereisen M."/>
            <person name="Mahony J."/>
            <person name="O'Sullivan T."/>
            <person name="van Sinderen D."/>
        </authorList>
    </citation>
    <scope>NUCLEOTIDE SEQUENCE [LARGE SCALE GENOMIC DNA]</scope>
</reference>
<dbReference type="Pfam" id="PF16075">
    <property type="entry name" value="DUF4815"/>
    <property type="match status" value="2"/>
</dbReference>
<sequence>MTLYDDSKPPYNNPYNADKRYSKILFYPGRNAFNWEMLEMQSMQNHQMELLGDSLFQEGAIISGMDIVPKVTNHNNNSTLPSGVNANNFSQSSLSSVSSTLNTSTYLSQGVISVASASQISSDCPGLSFSSVVTKGLSTTISFSLKKTSGTLNNLGLVYDNTKLSLSRYTIDGTSISTTLPSGVPTSDTSGKTINLNDGTSHKVVATFTTNVSGLVSFSLLGNYGYNALTVGQVGFSISSLKAEDGTSATAWVLSFADSNNTERSKTYTVNDGTIWLQGAVRDFVQQDITLTGTGTENIGVTVNESLITADQDSSLIDHTTASDGSLTTGKVGANRVQYTVNLTYNDDSSIPIYTFVDNQLSTSSSKPAYSAINKILAKRTADESGSYVVSGFNGTTSPDPLDSTKIRLNIDAGTAYVNGYQVITSTTTPVSLDKSVTSSGSTSEQYVYQPSYQLVNQPVQQVNKVVASVQGTNQNVVRSSSGITDTFASTTEVYQIVSVVQGSTTYTQGTDFSFSANVITWGRDSNGNSLSGAKVPSAGSSYIVVYNYTAVLTEGTDYKLVVDDNQKTSISFTGMSGLTPISNSLVNVDYSFFYARMDMITIKNPSSSDNNPFTIIKGSPNSLSSVKPPVLDDAYSLELGYVTILPNSDKAIFVMDTVKNMPFSELQKRATQVDNLQYNSAISSATQAATSTVNPLTYKDVFADNFVSLDVADTSNKDFTAAYDFSDGYIVPSIRSSVSYTPTIDSTSSTTRTTGSFVTANYTETNTISQTSVTDTINVNPYDVYSINGSLSLSPAVDNWVDQQHTTIYNKKVQKSVSTIGTYNASNYLNSLGLNIDNAHLSYGSFDANNAEIVGNVNHYWDYERSNAWGKYTIDTTKEIGSKTINSAIQFMRQTEVTFDATNLLPDADNLQVTIDGVPVDTPTAASSSYQGTQEGTFKADSNGEVKGTFKIPIGIQCGSRNVKIANGDNMAFTSYTAYGTTEDIQKIVNKVAVTVYLYDPVAQSFTLSDNKYLTSIGMYFYRTPSTNNATAHPSISVQVRTLNSDGSGPSNEVLGTATIASDTIKTSNDASAETRVYFDDLIPLNANQGYCFVVVTDSDNYWLYKATKGKHLLGDESTYLTGRPSDNGNLFTSSNAQSWVDDPSSSLKYNVYTASFNTEASLVFTPNTLSSLSFTDGDTTITPDQINRMALLTAYTTAGNTNIDWYVRYLMSSDDASAKLSDRNWLPMNAVNGVSNSSINESSNSPYSGQLNFEGNVRQVQLMAKMSATSNVSPKISLDALHLVGIVDNTSATYLSENVDESDDAAFNTLKAQINAHVPTSGTIDLQYSIDSGSTWNTFSNNGTSPSVPTSIKAVNPMDNKYTFVGKVPGSSLATQVKYKVSIKGPDQYHKPQAGSFTVVLTNE</sequence>
<dbReference type="InterPro" id="IPR032096">
    <property type="entry name" value="DUF4815"/>
</dbReference>
<dbReference type="EMBL" id="MK504444">
    <property type="protein sequence ID" value="QBJ03616.1"/>
    <property type="molecule type" value="Genomic_DNA"/>
</dbReference>
<feature type="domain" description="DUF4815" evidence="1">
    <location>
        <begin position="266"/>
        <end position="807"/>
    </location>
</feature>
<evidence type="ECO:0000259" key="1">
    <source>
        <dbReference type="Pfam" id="PF16075"/>
    </source>
</evidence>
<dbReference type="Proteomes" id="UP000309991">
    <property type="component" value="Segment"/>
</dbReference>